<keyword evidence="9" id="KW-1185">Reference proteome</keyword>
<dbReference type="InterPro" id="IPR002501">
    <property type="entry name" value="PsdUridine_synth_N"/>
</dbReference>
<dbReference type="PATRIC" id="fig|1423731.3.peg.1471"/>
<evidence type="ECO:0000256" key="4">
    <source>
        <dbReference type="ARBA" id="ARBA00023235"/>
    </source>
</evidence>
<comment type="caution">
    <text evidence="8">The sequence shown here is derived from an EMBL/GenBank/DDBJ whole genome shotgun (WGS) entry which is preliminary data.</text>
</comment>
<dbReference type="CDD" id="cd02573">
    <property type="entry name" value="PseudoU_synth_EcTruB"/>
    <property type="match status" value="1"/>
</dbReference>
<dbReference type="Gene3D" id="3.30.2350.10">
    <property type="entry name" value="Pseudouridine synthase"/>
    <property type="match status" value="1"/>
</dbReference>
<dbReference type="GO" id="GO:0160148">
    <property type="term" value="F:tRNA pseudouridine(55) synthase activity"/>
    <property type="evidence" value="ECO:0007669"/>
    <property type="project" value="UniProtKB-EC"/>
</dbReference>
<dbReference type="Pfam" id="PF16198">
    <property type="entry name" value="TruB_C_2"/>
    <property type="match status" value="1"/>
</dbReference>
<dbReference type="EC" id="5.4.99.25" evidence="5"/>
<dbReference type="Pfam" id="PF01509">
    <property type="entry name" value="TruB_N"/>
    <property type="match status" value="1"/>
</dbReference>
<name>A0A0R1M929_9LACO</name>
<dbReference type="HAMAP" id="MF_01080">
    <property type="entry name" value="TruB_bact"/>
    <property type="match status" value="1"/>
</dbReference>
<accession>A0A0R1M929</accession>
<dbReference type="GO" id="GO:0031119">
    <property type="term" value="P:tRNA pseudouridine synthesis"/>
    <property type="evidence" value="ECO:0007669"/>
    <property type="project" value="UniProtKB-UniRule"/>
</dbReference>
<evidence type="ECO:0000313" key="8">
    <source>
        <dbReference type="EMBL" id="KRL01290.1"/>
    </source>
</evidence>
<dbReference type="AlphaFoldDB" id="A0A0R1M929"/>
<dbReference type="OrthoDB" id="9802309at2"/>
<dbReference type="InterPro" id="IPR032819">
    <property type="entry name" value="TruB_C"/>
</dbReference>
<dbReference type="EMBL" id="AZEF01000027">
    <property type="protein sequence ID" value="KRL01290.1"/>
    <property type="molecule type" value="Genomic_DNA"/>
</dbReference>
<dbReference type="Proteomes" id="UP000051621">
    <property type="component" value="Unassembled WGS sequence"/>
</dbReference>
<sequence>MDGIIPLYKERGMTSNDCVFKCRKILKNKRVGHSGTLDPNVDGVLPICVGKATKVVNYLMDSGKVYFGEITLGMATTTEDLEGEIIAQQRLAKPVTAAAIDEAMQSLTGNLIQIPPMYSAIKVKGRRLYDYARAGESVERPRRKITVTYFKQARAATFDNEQGQQKIYFEVGCGKGTYVRTLAVDLGKKLGVPAVMSELTRLASGGFKISQAVKLADLSAAAVKGELEQYLFPADHALTKFPHHKLTEEQWRIVQNGGFLLPRYLQDEQRPFIVLMYAEKARAIYRFNQAEERYQPEQMIDLTEGEK</sequence>
<feature type="domain" description="Pseudouridine synthase II N-terminal" evidence="6">
    <location>
        <begin position="23"/>
        <end position="179"/>
    </location>
</feature>
<proteinExistence type="inferred from homology"/>
<feature type="active site" description="Nucleophile" evidence="5">
    <location>
        <position position="38"/>
    </location>
</feature>
<gene>
    <name evidence="5" type="primary">truB</name>
    <name evidence="8" type="ORF">FC81_GL001432</name>
</gene>
<dbReference type="PANTHER" id="PTHR13767:SF2">
    <property type="entry name" value="PSEUDOURIDYLATE SYNTHASE TRUB1"/>
    <property type="match status" value="1"/>
</dbReference>
<evidence type="ECO:0000259" key="7">
    <source>
        <dbReference type="Pfam" id="PF16198"/>
    </source>
</evidence>
<dbReference type="GO" id="GO:1990481">
    <property type="term" value="P:mRNA pseudouridine synthesis"/>
    <property type="evidence" value="ECO:0007669"/>
    <property type="project" value="TreeGrafter"/>
</dbReference>
<evidence type="ECO:0000256" key="3">
    <source>
        <dbReference type="ARBA" id="ARBA00022694"/>
    </source>
</evidence>
<organism evidence="8 9">
    <name type="scientific">Liquorilactobacillus capillatus DSM 19910</name>
    <dbReference type="NCBI Taxonomy" id="1423731"/>
    <lineage>
        <taxon>Bacteria</taxon>
        <taxon>Bacillati</taxon>
        <taxon>Bacillota</taxon>
        <taxon>Bacilli</taxon>
        <taxon>Lactobacillales</taxon>
        <taxon>Lactobacillaceae</taxon>
        <taxon>Liquorilactobacillus</taxon>
    </lineage>
</organism>
<dbReference type="STRING" id="1423731.FC81_GL001432"/>
<protein>
    <recommendedName>
        <fullName evidence="5">tRNA pseudouridine synthase B</fullName>
        <ecNumber evidence="5">5.4.99.25</ecNumber>
    </recommendedName>
    <alternativeName>
        <fullName evidence="5">tRNA pseudouridine(55) synthase</fullName>
        <shortName evidence="5">Psi55 synthase</shortName>
    </alternativeName>
    <alternativeName>
        <fullName evidence="5">tRNA pseudouridylate synthase</fullName>
    </alternativeName>
    <alternativeName>
        <fullName evidence="5">tRNA-uridine isomerase</fullName>
    </alternativeName>
</protein>
<dbReference type="NCBIfam" id="TIGR00431">
    <property type="entry name" value="TruB"/>
    <property type="match status" value="1"/>
</dbReference>
<dbReference type="SUPFAM" id="SSF55120">
    <property type="entry name" value="Pseudouridine synthase"/>
    <property type="match status" value="1"/>
</dbReference>
<dbReference type="InterPro" id="IPR014780">
    <property type="entry name" value="tRNA_psdUridine_synth_TruB"/>
</dbReference>
<evidence type="ECO:0000256" key="2">
    <source>
        <dbReference type="ARBA" id="ARBA00005642"/>
    </source>
</evidence>
<reference evidence="8 9" key="1">
    <citation type="journal article" date="2015" name="Genome Announc.">
        <title>Expanding the biotechnology potential of lactobacilli through comparative genomics of 213 strains and associated genera.</title>
        <authorList>
            <person name="Sun Z."/>
            <person name="Harris H.M."/>
            <person name="McCann A."/>
            <person name="Guo C."/>
            <person name="Argimon S."/>
            <person name="Zhang W."/>
            <person name="Yang X."/>
            <person name="Jeffery I.B."/>
            <person name="Cooney J.C."/>
            <person name="Kagawa T.F."/>
            <person name="Liu W."/>
            <person name="Song Y."/>
            <person name="Salvetti E."/>
            <person name="Wrobel A."/>
            <person name="Rasinkangas P."/>
            <person name="Parkhill J."/>
            <person name="Rea M.C."/>
            <person name="O'Sullivan O."/>
            <person name="Ritari J."/>
            <person name="Douillard F.P."/>
            <person name="Paul Ross R."/>
            <person name="Yang R."/>
            <person name="Briner A.E."/>
            <person name="Felis G.E."/>
            <person name="de Vos W.M."/>
            <person name="Barrangou R."/>
            <person name="Klaenhammer T.R."/>
            <person name="Caufield P.W."/>
            <person name="Cui Y."/>
            <person name="Zhang H."/>
            <person name="O'Toole P.W."/>
        </authorList>
    </citation>
    <scope>NUCLEOTIDE SEQUENCE [LARGE SCALE GENOMIC DNA]</scope>
    <source>
        <strain evidence="8 9">DSM 19910</strain>
    </source>
</reference>
<dbReference type="PANTHER" id="PTHR13767">
    <property type="entry name" value="TRNA-PSEUDOURIDINE SYNTHASE"/>
    <property type="match status" value="1"/>
</dbReference>
<evidence type="ECO:0000256" key="1">
    <source>
        <dbReference type="ARBA" id="ARBA00000385"/>
    </source>
</evidence>
<dbReference type="GO" id="GO:0003723">
    <property type="term" value="F:RNA binding"/>
    <property type="evidence" value="ECO:0007669"/>
    <property type="project" value="InterPro"/>
</dbReference>
<dbReference type="InterPro" id="IPR020103">
    <property type="entry name" value="PsdUridine_synth_cat_dom_sf"/>
</dbReference>
<keyword evidence="3 5" id="KW-0819">tRNA processing</keyword>
<evidence type="ECO:0000259" key="6">
    <source>
        <dbReference type="Pfam" id="PF01509"/>
    </source>
</evidence>
<comment type="catalytic activity">
    <reaction evidence="1 5">
        <text>uridine(55) in tRNA = pseudouridine(55) in tRNA</text>
        <dbReference type="Rhea" id="RHEA:42532"/>
        <dbReference type="Rhea" id="RHEA-COMP:10101"/>
        <dbReference type="Rhea" id="RHEA-COMP:10102"/>
        <dbReference type="ChEBI" id="CHEBI:65314"/>
        <dbReference type="ChEBI" id="CHEBI:65315"/>
        <dbReference type="EC" id="5.4.99.25"/>
    </reaction>
</comment>
<dbReference type="FunFam" id="3.30.2350.10:FF:000011">
    <property type="entry name" value="tRNA pseudouridine synthase B"/>
    <property type="match status" value="1"/>
</dbReference>
<comment type="function">
    <text evidence="5">Responsible for synthesis of pseudouridine from uracil-55 in the psi GC loop of transfer RNAs.</text>
</comment>
<feature type="domain" description="tRNA pseudouridylate synthase B C-terminal" evidence="7">
    <location>
        <begin position="180"/>
        <end position="238"/>
    </location>
</feature>
<evidence type="ECO:0000313" key="9">
    <source>
        <dbReference type="Proteomes" id="UP000051621"/>
    </source>
</evidence>
<comment type="similarity">
    <text evidence="2 5">Belongs to the pseudouridine synthase TruB family. Type 1 subfamily.</text>
</comment>
<keyword evidence="4 5" id="KW-0413">Isomerase</keyword>
<evidence type="ECO:0000256" key="5">
    <source>
        <dbReference type="HAMAP-Rule" id="MF_01080"/>
    </source>
</evidence>
<dbReference type="RefSeq" id="WP_057744623.1">
    <property type="nucleotide sequence ID" value="NZ_AZEF01000027.1"/>
</dbReference>